<feature type="domain" description="KOW" evidence="4">
    <location>
        <begin position="143"/>
        <end position="170"/>
    </location>
</feature>
<dbReference type="GO" id="GO:0006368">
    <property type="term" value="P:transcription elongation by RNA polymerase II"/>
    <property type="evidence" value="ECO:0007669"/>
    <property type="project" value="TreeGrafter"/>
</dbReference>
<dbReference type="AlphaFoldDB" id="A0AAD1YNY7"/>
<feature type="region of interest" description="Disordered" evidence="3">
    <location>
        <begin position="1"/>
        <end position="49"/>
    </location>
</feature>
<dbReference type="InterPro" id="IPR039659">
    <property type="entry name" value="SPT5"/>
</dbReference>
<feature type="compositionally biased region" description="Basic and acidic residues" evidence="3">
    <location>
        <begin position="1"/>
        <end position="11"/>
    </location>
</feature>
<gene>
    <name evidence="5" type="ORF">FPE_LOCUS1831</name>
</gene>
<name>A0AAD1YNY7_9LAMI</name>
<dbReference type="GO" id="GO:0003729">
    <property type="term" value="F:mRNA binding"/>
    <property type="evidence" value="ECO:0007669"/>
    <property type="project" value="TreeGrafter"/>
</dbReference>
<dbReference type="PANTHER" id="PTHR11125:SF7">
    <property type="entry name" value="TRANSCRIPTION ELONGATION FACTOR SPT5"/>
    <property type="match status" value="1"/>
</dbReference>
<dbReference type="InterPro" id="IPR005824">
    <property type="entry name" value="KOW"/>
</dbReference>
<evidence type="ECO:0000259" key="4">
    <source>
        <dbReference type="SMART" id="SM00739"/>
    </source>
</evidence>
<dbReference type="Proteomes" id="UP000834106">
    <property type="component" value="Chromosome 1"/>
</dbReference>
<dbReference type="EMBL" id="OU503036">
    <property type="protein sequence ID" value="CAI9754400.1"/>
    <property type="molecule type" value="Genomic_DNA"/>
</dbReference>
<keyword evidence="2" id="KW-0804">Transcription</keyword>
<dbReference type="GO" id="GO:0032044">
    <property type="term" value="C:DSIF complex"/>
    <property type="evidence" value="ECO:0007669"/>
    <property type="project" value="TreeGrafter"/>
</dbReference>
<dbReference type="Pfam" id="PF23037">
    <property type="entry name" value="KOWx_SPT5"/>
    <property type="match status" value="1"/>
</dbReference>
<dbReference type="InterPro" id="IPR005100">
    <property type="entry name" value="NGN-domain"/>
</dbReference>
<dbReference type="SMART" id="SM00739">
    <property type="entry name" value="KOW"/>
    <property type="match status" value="1"/>
</dbReference>
<dbReference type="InterPro" id="IPR057936">
    <property type="entry name" value="KOWx_Spt5"/>
</dbReference>
<proteinExistence type="inferred from homology"/>
<dbReference type="InterPro" id="IPR036735">
    <property type="entry name" value="NGN_dom_sf"/>
</dbReference>
<protein>
    <recommendedName>
        <fullName evidence="4">KOW domain-containing protein</fullName>
    </recommendedName>
</protein>
<evidence type="ECO:0000313" key="6">
    <source>
        <dbReference type="Proteomes" id="UP000834106"/>
    </source>
</evidence>
<reference evidence="5" key="1">
    <citation type="submission" date="2023-05" db="EMBL/GenBank/DDBJ databases">
        <authorList>
            <person name="Huff M."/>
        </authorList>
    </citation>
    <scope>NUCLEOTIDE SEQUENCE</scope>
</reference>
<dbReference type="SUPFAM" id="SSF50104">
    <property type="entry name" value="Translation proteins SH3-like domain"/>
    <property type="match status" value="1"/>
</dbReference>
<dbReference type="GO" id="GO:0032784">
    <property type="term" value="P:regulation of DNA-templated transcription elongation"/>
    <property type="evidence" value="ECO:0007669"/>
    <property type="project" value="InterPro"/>
</dbReference>
<dbReference type="InterPro" id="IPR014722">
    <property type="entry name" value="Rib_uL2_dom2"/>
</dbReference>
<sequence length="269" mass="30507">MSQYEKTVDGRKRQRSPAVDNEEDDDHEESSGCNRSDIQAEIPEEEDARIHYEDNEEGTNVEQQAPLPSVGDPKFWAVKSAIGHEREAMVHLMQKCIEKGHELQIRSVISLYHLKNYIYIKADKEVHVREEILAFSHRELSKYFEPGNHVKVVSGASEGATGVVVSVEGHVVRNVSDTTKDLLWVFSDNVVESSEVSSGITRIGDYELHDLVFMGDNSFGVIISVENEAFQVLKGMPERPDLELVMLREIKYKIDKKHSAKIGTTTYYQ</sequence>
<dbReference type="Pfam" id="PF03439">
    <property type="entry name" value="Spt5-NGN"/>
    <property type="match status" value="1"/>
</dbReference>
<keyword evidence="6" id="KW-1185">Reference proteome</keyword>
<evidence type="ECO:0000256" key="3">
    <source>
        <dbReference type="SAM" id="MobiDB-lite"/>
    </source>
</evidence>
<comment type="similarity">
    <text evidence="1">Belongs to the SPT5 family.</text>
</comment>
<dbReference type="PANTHER" id="PTHR11125">
    <property type="entry name" value="SUPPRESSOR OF TY 5"/>
    <property type="match status" value="1"/>
</dbReference>
<evidence type="ECO:0000256" key="1">
    <source>
        <dbReference type="ARBA" id="ARBA00006956"/>
    </source>
</evidence>
<dbReference type="Gene3D" id="3.30.70.940">
    <property type="entry name" value="NusG, N-terminal domain"/>
    <property type="match status" value="1"/>
</dbReference>
<dbReference type="GO" id="GO:0006357">
    <property type="term" value="P:regulation of transcription by RNA polymerase II"/>
    <property type="evidence" value="ECO:0007669"/>
    <property type="project" value="InterPro"/>
</dbReference>
<evidence type="ECO:0000256" key="2">
    <source>
        <dbReference type="ARBA" id="ARBA00023163"/>
    </source>
</evidence>
<dbReference type="InterPro" id="IPR008991">
    <property type="entry name" value="Translation_prot_SH3-like_sf"/>
</dbReference>
<accession>A0AAD1YNY7</accession>
<dbReference type="Gene3D" id="2.30.30.30">
    <property type="match status" value="1"/>
</dbReference>
<evidence type="ECO:0000313" key="5">
    <source>
        <dbReference type="EMBL" id="CAI9754400.1"/>
    </source>
</evidence>
<organism evidence="5 6">
    <name type="scientific">Fraxinus pennsylvanica</name>
    <dbReference type="NCBI Taxonomy" id="56036"/>
    <lineage>
        <taxon>Eukaryota</taxon>
        <taxon>Viridiplantae</taxon>
        <taxon>Streptophyta</taxon>
        <taxon>Embryophyta</taxon>
        <taxon>Tracheophyta</taxon>
        <taxon>Spermatophyta</taxon>
        <taxon>Magnoliopsida</taxon>
        <taxon>eudicotyledons</taxon>
        <taxon>Gunneridae</taxon>
        <taxon>Pentapetalae</taxon>
        <taxon>asterids</taxon>
        <taxon>lamiids</taxon>
        <taxon>Lamiales</taxon>
        <taxon>Oleaceae</taxon>
        <taxon>Oleeae</taxon>
        <taxon>Fraxinus</taxon>
    </lineage>
</organism>